<accession>A0A6N9Q927</accession>
<gene>
    <name evidence="1" type="ORF">ERL59_19855</name>
</gene>
<dbReference type="EMBL" id="SIJB01000065">
    <property type="protein sequence ID" value="NBI31191.1"/>
    <property type="molecule type" value="Genomic_DNA"/>
</dbReference>
<keyword evidence="2" id="KW-1185">Reference proteome</keyword>
<comment type="caution">
    <text evidence="1">The sequence shown here is derived from an EMBL/GenBank/DDBJ whole genome shotgun (WGS) entry which is preliminary data.</text>
</comment>
<organism evidence="1 2">
    <name type="scientific">Chengkuizengella marina</name>
    <dbReference type="NCBI Taxonomy" id="2507566"/>
    <lineage>
        <taxon>Bacteria</taxon>
        <taxon>Bacillati</taxon>
        <taxon>Bacillota</taxon>
        <taxon>Bacilli</taxon>
        <taxon>Bacillales</taxon>
        <taxon>Paenibacillaceae</taxon>
        <taxon>Chengkuizengella</taxon>
    </lineage>
</organism>
<protein>
    <submittedName>
        <fullName evidence="1">Uncharacterized protein</fullName>
    </submittedName>
</protein>
<name>A0A6N9Q927_9BACL</name>
<sequence length="71" mass="8555">MINDETLNEYRISGILIRVIRDNDEKNDVKGNIVAWDSEVVMVRKRNRKVVKLSREYIYQPYKEERICLEP</sequence>
<evidence type="ECO:0000313" key="2">
    <source>
        <dbReference type="Proteomes" id="UP000448943"/>
    </source>
</evidence>
<dbReference type="OrthoDB" id="2629334at2"/>
<dbReference type="Proteomes" id="UP000448943">
    <property type="component" value="Unassembled WGS sequence"/>
</dbReference>
<dbReference type="AlphaFoldDB" id="A0A6N9Q927"/>
<dbReference type="RefSeq" id="WP_160648012.1">
    <property type="nucleotide sequence ID" value="NZ_SIJB01000065.1"/>
</dbReference>
<reference evidence="1 2" key="1">
    <citation type="submission" date="2019-01" db="EMBL/GenBank/DDBJ databases">
        <title>Chengkuizengella sp. nov., isolated from deep-sea sediment of East Pacific Ocean.</title>
        <authorList>
            <person name="Yang J."/>
            <person name="Lai Q."/>
            <person name="Shao Z."/>
        </authorList>
    </citation>
    <scope>NUCLEOTIDE SEQUENCE [LARGE SCALE GENOMIC DNA]</scope>
    <source>
        <strain evidence="1 2">YPA3-1-1</strain>
    </source>
</reference>
<proteinExistence type="predicted"/>
<evidence type="ECO:0000313" key="1">
    <source>
        <dbReference type="EMBL" id="NBI31191.1"/>
    </source>
</evidence>